<gene>
    <name evidence="2" type="ORF">F2Q68_00016429</name>
</gene>
<evidence type="ECO:0000313" key="3">
    <source>
        <dbReference type="Proteomes" id="UP000712281"/>
    </source>
</evidence>
<evidence type="ECO:0000313" key="2">
    <source>
        <dbReference type="EMBL" id="KAF2556119.1"/>
    </source>
</evidence>
<dbReference type="Proteomes" id="UP000712281">
    <property type="component" value="Unassembled WGS sequence"/>
</dbReference>
<feature type="compositionally biased region" description="Polar residues" evidence="1">
    <location>
        <begin position="20"/>
        <end position="44"/>
    </location>
</feature>
<feature type="region of interest" description="Disordered" evidence="1">
    <location>
        <begin position="1"/>
        <end position="65"/>
    </location>
</feature>
<evidence type="ECO:0000256" key="1">
    <source>
        <dbReference type="SAM" id="MobiDB-lite"/>
    </source>
</evidence>
<comment type="caution">
    <text evidence="2">The sequence shown here is derived from an EMBL/GenBank/DDBJ whole genome shotgun (WGS) entry which is preliminary data.</text>
</comment>
<reference evidence="2" key="1">
    <citation type="submission" date="2019-12" db="EMBL/GenBank/DDBJ databases">
        <title>Genome sequencing and annotation of Brassica cretica.</title>
        <authorList>
            <person name="Studholme D.J."/>
            <person name="Sarris P.F."/>
        </authorList>
    </citation>
    <scope>NUCLEOTIDE SEQUENCE</scope>
    <source>
        <strain evidence="2">PFS-001/15</strain>
        <tissue evidence="2">Leaf</tissue>
    </source>
</reference>
<accession>A0A8S9HDW1</accession>
<sequence>MPRSPPQGPRNPSDREPGEYSNTQSDPNNNFSSKDCNEPTNNAFAISPDSKGNAPREETASPVRVQERVPSILQFLFARENMTDELSQTNKPQYLAQPEETFIEV</sequence>
<dbReference type="AlphaFoldDB" id="A0A8S9HDW1"/>
<name>A0A8S9HDW1_BRACR</name>
<protein>
    <submittedName>
        <fullName evidence="2">Uncharacterized protein</fullName>
    </submittedName>
</protein>
<organism evidence="2 3">
    <name type="scientific">Brassica cretica</name>
    <name type="common">Mustard</name>
    <dbReference type="NCBI Taxonomy" id="69181"/>
    <lineage>
        <taxon>Eukaryota</taxon>
        <taxon>Viridiplantae</taxon>
        <taxon>Streptophyta</taxon>
        <taxon>Embryophyta</taxon>
        <taxon>Tracheophyta</taxon>
        <taxon>Spermatophyta</taxon>
        <taxon>Magnoliopsida</taxon>
        <taxon>eudicotyledons</taxon>
        <taxon>Gunneridae</taxon>
        <taxon>Pentapetalae</taxon>
        <taxon>rosids</taxon>
        <taxon>malvids</taxon>
        <taxon>Brassicales</taxon>
        <taxon>Brassicaceae</taxon>
        <taxon>Brassiceae</taxon>
        <taxon>Brassica</taxon>
    </lineage>
</organism>
<dbReference type="EMBL" id="QGKW02001940">
    <property type="protein sequence ID" value="KAF2556119.1"/>
    <property type="molecule type" value="Genomic_DNA"/>
</dbReference>
<proteinExistence type="predicted"/>